<dbReference type="EMBL" id="ACPB03004875">
    <property type="status" value="NOT_ANNOTATED_CDS"/>
    <property type="molecule type" value="Genomic_DNA"/>
</dbReference>
<dbReference type="InParanoid" id="T1HDZ3"/>
<accession>T1HDZ3</accession>
<proteinExistence type="predicted"/>
<evidence type="ECO:0000313" key="2">
    <source>
        <dbReference type="Proteomes" id="UP000015103"/>
    </source>
</evidence>
<dbReference type="AlphaFoldDB" id="T1HDZ3"/>
<evidence type="ECO:0000313" key="1">
    <source>
        <dbReference type="EnsemblMetazoa" id="RPRC002265-PA"/>
    </source>
</evidence>
<sequence length="49" mass="5700">MTHWLYIRTIIPIIINGEVVWWRKTEQQAAIQGSAEMQRLACLLITGVF</sequence>
<organism evidence="1 2">
    <name type="scientific">Rhodnius prolixus</name>
    <name type="common">Triatomid bug</name>
    <dbReference type="NCBI Taxonomy" id="13249"/>
    <lineage>
        <taxon>Eukaryota</taxon>
        <taxon>Metazoa</taxon>
        <taxon>Ecdysozoa</taxon>
        <taxon>Arthropoda</taxon>
        <taxon>Hexapoda</taxon>
        <taxon>Insecta</taxon>
        <taxon>Pterygota</taxon>
        <taxon>Neoptera</taxon>
        <taxon>Paraneoptera</taxon>
        <taxon>Hemiptera</taxon>
        <taxon>Heteroptera</taxon>
        <taxon>Panheteroptera</taxon>
        <taxon>Cimicomorpha</taxon>
        <taxon>Reduviidae</taxon>
        <taxon>Triatominae</taxon>
        <taxon>Rhodnius</taxon>
    </lineage>
</organism>
<dbReference type="VEuPathDB" id="VectorBase:RPRC002265"/>
<dbReference type="EnsemblMetazoa" id="RPRC002265-RA">
    <property type="protein sequence ID" value="RPRC002265-PA"/>
    <property type="gene ID" value="RPRC002265"/>
</dbReference>
<reference evidence="1" key="1">
    <citation type="submission" date="2015-05" db="UniProtKB">
        <authorList>
            <consortium name="EnsemblMetazoa"/>
        </authorList>
    </citation>
    <scope>IDENTIFICATION</scope>
</reference>
<protein>
    <submittedName>
        <fullName evidence="1">Uncharacterized protein</fullName>
    </submittedName>
</protein>
<keyword evidence="2" id="KW-1185">Reference proteome</keyword>
<dbReference type="Proteomes" id="UP000015103">
    <property type="component" value="Unassembled WGS sequence"/>
</dbReference>
<name>T1HDZ3_RHOPR</name>
<dbReference type="HOGENOM" id="CLU_3144548_0_0_1"/>